<name>A0A7C5KDJ5_9BACT</name>
<feature type="transmembrane region" description="Helical" evidence="7">
    <location>
        <begin position="105"/>
        <end position="124"/>
    </location>
</feature>
<feature type="transmembrane region" description="Helical" evidence="7">
    <location>
        <begin position="367"/>
        <end position="384"/>
    </location>
</feature>
<feature type="transmembrane region" description="Helical" evidence="7">
    <location>
        <begin position="136"/>
        <end position="157"/>
    </location>
</feature>
<dbReference type="GO" id="GO:0005886">
    <property type="term" value="C:plasma membrane"/>
    <property type="evidence" value="ECO:0007669"/>
    <property type="project" value="TreeGrafter"/>
</dbReference>
<keyword evidence="4 7" id="KW-0812">Transmembrane</keyword>
<dbReference type="GO" id="GO:0042907">
    <property type="term" value="F:xanthine transmembrane transporter activity"/>
    <property type="evidence" value="ECO:0007669"/>
    <property type="project" value="TreeGrafter"/>
</dbReference>
<feature type="transmembrane region" description="Helical" evidence="7">
    <location>
        <begin position="80"/>
        <end position="99"/>
    </location>
</feature>
<dbReference type="Pfam" id="PF00860">
    <property type="entry name" value="Xan_ur_permease"/>
    <property type="match status" value="1"/>
</dbReference>
<gene>
    <name evidence="8" type="ORF">ENL70_06000</name>
</gene>
<keyword evidence="6 7" id="KW-0472">Membrane</keyword>
<dbReference type="InterPro" id="IPR006043">
    <property type="entry name" value="NCS2"/>
</dbReference>
<dbReference type="PANTHER" id="PTHR42810:SF2">
    <property type="entry name" value="PURINE PERMEASE C1399.01C-RELATED"/>
    <property type="match status" value="1"/>
</dbReference>
<sequence>MIMTDKIKLKYNFDDKPPLFIIFLQALQWVVLILPPLVIVASTIAKLDNFTYSEEANFLAKIFLISGIFQILQLKFGHKLPLLVGPSTALMLGFVLNPNASLEEISFASIIIGILILILAKSNIIKKLLILQSKGVTVSVLLLIGISLIPISINLAFSSVPFTSSENIIFILILSGITIFFSKQSFPLSKFSIFFFMSISSIIFLTFIKPLNSEHIINNNLISFQKLKFDFTTTISFLFCYLGVVINEIGSTQSFFGVLNISPSLEKTNRGILFDAISGIFSGIIGSVGTVSYSLTPALIAMTQNASKYSFYLVGLIFILSSLNSSVIGIFAHIPTQVIAASLLVVGYIQIEAAIKLSKTEKGYHSFYIGIISFLGYLIIPYLFSKILILLPELNILAGLFLNGFSSGLLSAIIAEIIYKNFIMKTTNA</sequence>
<evidence type="ECO:0008006" key="9">
    <source>
        <dbReference type="Google" id="ProtNLM"/>
    </source>
</evidence>
<evidence type="ECO:0000256" key="2">
    <source>
        <dbReference type="ARBA" id="ARBA00008821"/>
    </source>
</evidence>
<proteinExistence type="inferred from homology"/>
<reference evidence="8" key="1">
    <citation type="journal article" date="2020" name="mSystems">
        <title>Genome- and Community-Level Interaction Insights into Carbon Utilization and Element Cycling Functions of Hydrothermarchaeota in Hydrothermal Sediment.</title>
        <authorList>
            <person name="Zhou Z."/>
            <person name="Liu Y."/>
            <person name="Xu W."/>
            <person name="Pan J."/>
            <person name="Luo Z.H."/>
            <person name="Li M."/>
        </authorList>
    </citation>
    <scope>NUCLEOTIDE SEQUENCE [LARGE SCALE GENOMIC DNA]</scope>
    <source>
        <strain evidence="8">SpSt-1019</strain>
    </source>
</reference>
<protein>
    <recommendedName>
        <fullName evidence="9">Xanthine permease</fullName>
    </recommendedName>
</protein>
<feature type="transmembrane region" description="Helical" evidence="7">
    <location>
        <begin position="338"/>
        <end position="355"/>
    </location>
</feature>
<evidence type="ECO:0000313" key="8">
    <source>
        <dbReference type="EMBL" id="HHI66080.1"/>
    </source>
</evidence>
<keyword evidence="5 7" id="KW-1133">Transmembrane helix</keyword>
<feature type="transmembrane region" description="Helical" evidence="7">
    <location>
        <begin position="311"/>
        <end position="332"/>
    </location>
</feature>
<evidence type="ECO:0000256" key="6">
    <source>
        <dbReference type="ARBA" id="ARBA00023136"/>
    </source>
</evidence>
<organism evidence="8">
    <name type="scientific">Thermodesulfobium narugense</name>
    <dbReference type="NCBI Taxonomy" id="184064"/>
    <lineage>
        <taxon>Bacteria</taxon>
        <taxon>Pseudomonadati</taxon>
        <taxon>Thermodesulfobiota</taxon>
        <taxon>Thermodesulfobiia</taxon>
        <taxon>Thermodesulfobiales</taxon>
        <taxon>Thermodesulfobiaceae</taxon>
        <taxon>Thermodesulfobium</taxon>
    </lineage>
</organism>
<feature type="transmembrane region" description="Helical" evidence="7">
    <location>
        <begin position="396"/>
        <end position="419"/>
    </location>
</feature>
<accession>A0A7C5KDJ5</accession>
<feature type="transmembrane region" description="Helical" evidence="7">
    <location>
        <begin position="193"/>
        <end position="211"/>
    </location>
</feature>
<dbReference type="AlphaFoldDB" id="A0A7C5KDJ5"/>
<keyword evidence="3" id="KW-0813">Transport</keyword>
<comment type="similarity">
    <text evidence="2">Belongs to the nucleobase:cation symporter-2 (NCS2) (TC 2.A.40) family.</text>
</comment>
<dbReference type="NCBIfam" id="NF037981">
    <property type="entry name" value="NCS2_1"/>
    <property type="match status" value="1"/>
</dbReference>
<evidence type="ECO:0000256" key="5">
    <source>
        <dbReference type="ARBA" id="ARBA00022989"/>
    </source>
</evidence>
<evidence type="ECO:0000256" key="4">
    <source>
        <dbReference type="ARBA" id="ARBA00022692"/>
    </source>
</evidence>
<feature type="transmembrane region" description="Helical" evidence="7">
    <location>
        <begin position="56"/>
        <end position="73"/>
    </location>
</feature>
<comment type="caution">
    <text evidence="8">The sequence shown here is derived from an EMBL/GenBank/DDBJ whole genome shotgun (WGS) entry which is preliminary data.</text>
</comment>
<evidence type="ECO:0000256" key="3">
    <source>
        <dbReference type="ARBA" id="ARBA00022448"/>
    </source>
</evidence>
<evidence type="ECO:0000256" key="7">
    <source>
        <dbReference type="SAM" id="Phobius"/>
    </source>
</evidence>
<comment type="subcellular location">
    <subcellularLocation>
        <location evidence="1">Membrane</location>
        <topology evidence="1">Multi-pass membrane protein</topology>
    </subcellularLocation>
</comment>
<evidence type="ECO:0000256" key="1">
    <source>
        <dbReference type="ARBA" id="ARBA00004141"/>
    </source>
</evidence>
<feature type="transmembrane region" description="Helical" evidence="7">
    <location>
        <begin position="272"/>
        <end position="299"/>
    </location>
</feature>
<dbReference type="EMBL" id="DRUY01000202">
    <property type="protein sequence ID" value="HHI66080.1"/>
    <property type="molecule type" value="Genomic_DNA"/>
</dbReference>
<dbReference type="PANTHER" id="PTHR42810">
    <property type="entry name" value="PURINE PERMEASE C1399.01C-RELATED"/>
    <property type="match status" value="1"/>
</dbReference>
<feature type="transmembrane region" description="Helical" evidence="7">
    <location>
        <begin position="163"/>
        <end position="181"/>
    </location>
</feature>
<feature type="transmembrane region" description="Helical" evidence="7">
    <location>
        <begin position="20"/>
        <end position="44"/>
    </location>
</feature>